<feature type="transmembrane region" description="Helical" evidence="1">
    <location>
        <begin position="20"/>
        <end position="37"/>
    </location>
</feature>
<keyword evidence="1" id="KW-0472">Membrane</keyword>
<keyword evidence="1" id="KW-1133">Transmembrane helix</keyword>
<keyword evidence="3" id="KW-1185">Reference proteome</keyword>
<keyword evidence="1" id="KW-0812">Transmembrane</keyword>
<reference evidence="2 3" key="1">
    <citation type="submission" date="2023-10" db="EMBL/GenBank/DDBJ databases">
        <title>Sorlinia euscelidii gen. nov., sp. nov., an acetic acid bacteria isolated from the gut of Euscelidius variegatus emitter.</title>
        <authorList>
            <person name="Michoud G."/>
            <person name="Marasco R."/>
            <person name="Seferji K."/>
            <person name="Gonella E."/>
            <person name="Garuglieri E."/>
            <person name="Alma A."/>
            <person name="Mapelli F."/>
            <person name="Borin S."/>
            <person name="Daffonchio D."/>
            <person name="Crotti E."/>
        </authorList>
    </citation>
    <scope>NUCLEOTIDE SEQUENCE [LARGE SCALE GENOMIC DNA]</scope>
    <source>
        <strain evidence="2 3">EV16P</strain>
    </source>
</reference>
<evidence type="ECO:0000313" key="3">
    <source>
        <dbReference type="Proteomes" id="UP001312908"/>
    </source>
</evidence>
<dbReference type="EMBL" id="JAWJZY010000004">
    <property type="protein sequence ID" value="MEE8659315.1"/>
    <property type="molecule type" value="Genomic_DNA"/>
</dbReference>
<accession>A0ABU7U399</accession>
<protein>
    <submittedName>
        <fullName evidence="2">Uncharacterized protein</fullName>
    </submittedName>
</protein>
<gene>
    <name evidence="2" type="ORF">DOFOFD_09870</name>
</gene>
<sequence>MAMTHTKQLDKNEVPIRVTLMRTLVLTVLTISFVLFVRGSTLLARWVNQLAGSRWWNSLYAPLGIETAKGREQLIMVTIIAVCFIVALSLQLIFVASWRGLRSRQARGKARTP</sequence>
<proteinExistence type="predicted"/>
<feature type="transmembrane region" description="Helical" evidence="1">
    <location>
        <begin position="74"/>
        <end position="101"/>
    </location>
</feature>
<evidence type="ECO:0000313" key="2">
    <source>
        <dbReference type="EMBL" id="MEE8659315.1"/>
    </source>
</evidence>
<organism evidence="2 3">
    <name type="scientific">Sorlinia euscelidii</name>
    <dbReference type="NCBI Taxonomy" id="3081148"/>
    <lineage>
        <taxon>Bacteria</taxon>
        <taxon>Pseudomonadati</taxon>
        <taxon>Pseudomonadota</taxon>
        <taxon>Alphaproteobacteria</taxon>
        <taxon>Acetobacterales</taxon>
        <taxon>Acetobacteraceae</taxon>
        <taxon>Sorlinia</taxon>
    </lineage>
</organism>
<dbReference type="Proteomes" id="UP001312908">
    <property type="component" value="Unassembled WGS sequence"/>
</dbReference>
<name>A0ABU7U399_9PROT</name>
<evidence type="ECO:0000256" key="1">
    <source>
        <dbReference type="SAM" id="Phobius"/>
    </source>
</evidence>
<comment type="caution">
    <text evidence="2">The sequence shown here is derived from an EMBL/GenBank/DDBJ whole genome shotgun (WGS) entry which is preliminary data.</text>
</comment>